<name>A0A0J0XTC3_9TREE</name>
<dbReference type="InterPro" id="IPR013078">
    <property type="entry name" value="His_Pase_superF_clade-1"/>
</dbReference>
<reference evidence="1 2" key="1">
    <citation type="submission" date="2015-03" db="EMBL/GenBank/DDBJ databases">
        <title>Genomics and transcriptomics of the oil-accumulating basidiomycete yeast T. oleaginosus allow insights into substrate utilization and the diverse evolutionary trajectories of mating systems in fungi.</title>
        <authorList>
            <consortium name="DOE Joint Genome Institute"/>
            <person name="Kourist R."/>
            <person name="Kracht O."/>
            <person name="Bracharz F."/>
            <person name="Lipzen A."/>
            <person name="Nolan M."/>
            <person name="Ohm R."/>
            <person name="Grigoriev I."/>
            <person name="Sun S."/>
            <person name="Heitman J."/>
            <person name="Bruck T."/>
            <person name="Nowrousian M."/>
        </authorList>
    </citation>
    <scope>NUCLEOTIDE SEQUENCE [LARGE SCALE GENOMIC DNA]</scope>
    <source>
        <strain evidence="1 2">IBC0246</strain>
    </source>
</reference>
<dbReference type="PANTHER" id="PTHR48100:SF1">
    <property type="entry name" value="HISTIDINE PHOSPHATASE FAMILY PROTEIN-RELATED"/>
    <property type="match status" value="1"/>
</dbReference>
<keyword evidence="2" id="KW-1185">Reference proteome</keyword>
<dbReference type="EMBL" id="KQ087187">
    <property type="protein sequence ID" value="KLT44325.1"/>
    <property type="molecule type" value="Genomic_DNA"/>
</dbReference>
<dbReference type="PANTHER" id="PTHR48100">
    <property type="entry name" value="BROAD-SPECIFICITY PHOSPHATASE YOR283W-RELATED"/>
    <property type="match status" value="1"/>
</dbReference>
<dbReference type="InterPro" id="IPR050275">
    <property type="entry name" value="PGM_Phosphatase"/>
</dbReference>
<sequence length="380" mass="42043">MLCAPLSFPILFSLSSSSSPSSLPSLLSRNGTDPYHGKSLAPSNYTVVTGLFRQSEPDFDPEGYDMLRDSFGLLYKGADRWLRFTEHITRLNKHADAHTTYKVLYVARHGEGTHNVAEAHYGTPAWNCFWSLLPGDGELMWGPDPPLTPLGREQARRARDGWKAQMADGVPLPQVLYSSPLSRAAETLRITWADILLHKGFMPVVMEQWRENIGLHTCDQRRSKREIAEAFPEFTFEPSFTEHDPYWDATYIETEPQRAVRMRMALNEMFARDARTFISITAHSGVIHAFFNAIGFPSFQVQTGGFVPVVIKAVSHPTATMSAITRGQSGIAPTCTADPAPASLMTGKASVPVQPTWYPPCGDGCTPSAVIGTWLLPTPT</sequence>
<organism evidence="1 2">
    <name type="scientific">Cutaneotrichosporon oleaginosum</name>
    <dbReference type="NCBI Taxonomy" id="879819"/>
    <lineage>
        <taxon>Eukaryota</taxon>
        <taxon>Fungi</taxon>
        <taxon>Dikarya</taxon>
        <taxon>Basidiomycota</taxon>
        <taxon>Agaricomycotina</taxon>
        <taxon>Tremellomycetes</taxon>
        <taxon>Trichosporonales</taxon>
        <taxon>Trichosporonaceae</taxon>
        <taxon>Cutaneotrichosporon</taxon>
    </lineage>
</organism>
<dbReference type="GO" id="GO:0005737">
    <property type="term" value="C:cytoplasm"/>
    <property type="evidence" value="ECO:0007669"/>
    <property type="project" value="TreeGrafter"/>
</dbReference>
<evidence type="ECO:0000313" key="1">
    <source>
        <dbReference type="EMBL" id="KLT44325.1"/>
    </source>
</evidence>
<dbReference type="SUPFAM" id="SSF53254">
    <property type="entry name" value="Phosphoglycerate mutase-like"/>
    <property type="match status" value="1"/>
</dbReference>
<dbReference type="InterPro" id="IPR029033">
    <property type="entry name" value="His_PPase_superfam"/>
</dbReference>
<dbReference type="OrthoDB" id="496981at2759"/>
<dbReference type="Gene3D" id="3.40.50.1240">
    <property type="entry name" value="Phosphoglycerate mutase-like"/>
    <property type="match status" value="1"/>
</dbReference>
<accession>A0A0J0XTC3</accession>
<dbReference type="AlphaFoldDB" id="A0A0J0XTC3"/>
<gene>
    <name evidence="1" type="ORF">CC85DRAFT_271059</name>
</gene>
<dbReference type="GO" id="GO:0016791">
    <property type="term" value="F:phosphatase activity"/>
    <property type="evidence" value="ECO:0007669"/>
    <property type="project" value="TreeGrafter"/>
</dbReference>
<dbReference type="Pfam" id="PF00300">
    <property type="entry name" value="His_Phos_1"/>
    <property type="match status" value="1"/>
</dbReference>
<dbReference type="CDD" id="cd07067">
    <property type="entry name" value="HP_PGM_like"/>
    <property type="match status" value="1"/>
</dbReference>
<dbReference type="SMART" id="SM00855">
    <property type="entry name" value="PGAM"/>
    <property type="match status" value="1"/>
</dbReference>
<dbReference type="RefSeq" id="XP_018280816.1">
    <property type="nucleotide sequence ID" value="XM_018421214.1"/>
</dbReference>
<evidence type="ECO:0000313" key="2">
    <source>
        <dbReference type="Proteomes" id="UP000053611"/>
    </source>
</evidence>
<proteinExistence type="predicted"/>
<protein>
    <submittedName>
        <fullName evidence="1">Phosphoglycerate mutase-like protein</fullName>
    </submittedName>
</protein>
<dbReference type="GeneID" id="28981817"/>
<dbReference type="Proteomes" id="UP000053611">
    <property type="component" value="Unassembled WGS sequence"/>
</dbReference>